<evidence type="ECO:0000313" key="6">
    <source>
        <dbReference type="Proteomes" id="UP000000305"/>
    </source>
</evidence>
<keyword evidence="2" id="KW-0539">Nucleus</keyword>
<dbReference type="KEGG" id="dpx:DAPPUDRAFT_325233"/>
<feature type="region of interest" description="Disordered" evidence="3">
    <location>
        <begin position="120"/>
        <end position="141"/>
    </location>
</feature>
<evidence type="ECO:0000256" key="3">
    <source>
        <dbReference type="SAM" id="MobiDB-lite"/>
    </source>
</evidence>
<dbReference type="InterPro" id="IPR008251">
    <property type="entry name" value="Chromo_shadow_dom"/>
</dbReference>
<dbReference type="AlphaFoldDB" id="E9H436"/>
<dbReference type="InParanoid" id="E9H436"/>
<keyword evidence="6" id="KW-1185">Reference proteome</keyword>
<organism evidence="5 6">
    <name type="scientific">Daphnia pulex</name>
    <name type="common">Water flea</name>
    <dbReference type="NCBI Taxonomy" id="6669"/>
    <lineage>
        <taxon>Eukaryota</taxon>
        <taxon>Metazoa</taxon>
        <taxon>Ecdysozoa</taxon>
        <taxon>Arthropoda</taxon>
        <taxon>Crustacea</taxon>
        <taxon>Branchiopoda</taxon>
        <taxon>Diplostraca</taxon>
        <taxon>Cladocera</taxon>
        <taxon>Anomopoda</taxon>
        <taxon>Daphniidae</taxon>
        <taxon>Daphnia</taxon>
    </lineage>
</organism>
<evidence type="ECO:0000256" key="2">
    <source>
        <dbReference type="ARBA" id="ARBA00023242"/>
    </source>
</evidence>
<dbReference type="Gene3D" id="2.40.50.40">
    <property type="match status" value="1"/>
</dbReference>
<dbReference type="InterPro" id="IPR000953">
    <property type="entry name" value="Chromo/chromo_shadow_dom"/>
</dbReference>
<dbReference type="GO" id="GO:0005694">
    <property type="term" value="C:chromosome"/>
    <property type="evidence" value="ECO:0007669"/>
    <property type="project" value="UniProtKB-ARBA"/>
</dbReference>
<dbReference type="InterPro" id="IPR016197">
    <property type="entry name" value="Chromo-like_dom_sf"/>
</dbReference>
<dbReference type="Pfam" id="PF01393">
    <property type="entry name" value="Chromo_shadow"/>
    <property type="match status" value="1"/>
</dbReference>
<evidence type="ECO:0000313" key="5">
    <source>
        <dbReference type="EMBL" id="EFX73503.1"/>
    </source>
</evidence>
<dbReference type="GO" id="GO:0005634">
    <property type="term" value="C:nucleus"/>
    <property type="evidence" value="ECO:0007669"/>
    <property type="project" value="UniProtKB-SubCell"/>
</dbReference>
<gene>
    <name evidence="5" type="ORF">DAPPUDRAFT_325233</name>
</gene>
<dbReference type="PROSITE" id="PS50013">
    <property type="entry name" value="CHROMO_2"/>
    <property type="match status" value="1"/>
</dbReference>
<feature type="domain" description="Chromo" evidence="4">
    <location>
        <begin position="63"/>
        <end position="121"/>
    </location>
</feature>
<dbReference type="SUPFAM" id="SSF54160">
    <property type="entry name" value="Chromo domain-like"/>
    <property type="match status" value="1"/>
</dbReference>
<proteinExistence type="predicted"/>
<dbReference type="HOGENOM" id="CLU_1827258_0_0_1"/>
<protein>
    <recommendedName>
        <fullName evidence="4">Chromo domain-containing protein</fullName>
    </recommendedName>
</protein>
<comment type="subcellular location">
    <subcellularLocation>
        <location evidence="1">Nucleus</location>
    </subcellularLocation>
</comment>
<dbReference type="EMBL" id="GL732590">
    <property type="protein sequence ID" value="EFX73503.1"/>
    <property type="molecule type" value="Genomic_DNA"/>
</dbReference>
<dbReference type="CDD" id="cd00034">
    <property type="entry name" value="CSD"/>
    <property type="match status" value="1"/>
</dbReference>
<sequence length="141" mass="16294">MAYLCALYYVFQYSYPDALHIVFGLFERLLEIPKPSVKANATISNFVARVNAVDLNNEELTNQEVELIVFSSHKNGEFKYLVKWKDQNDPEEVFAAQLNLSHPQIVIRYFEKNTVINENSLSGETSPQQKKQQKSFRNSSE</sequence>
<reference evidence="5 6" key="1">
    <citation type="journal article" date="2011" name="Science">
        <title>The ecoresponsive genome of Daphnia pulex.</title>
        <authorList>
            <person name="Colbourne J.K."/>
            <person name="Pfrender M.E."/>
            <person name="Gilbert D."/>
            <person name="Thomas W.K."/>
            <person name="Tucker A."/>
            <person name="Oakley T.H."/>
            <person name="Tokishita S."/>
            <person name="Aerts A."/>
            <person name="Arnold G.J."/>
            <person name="Basu M.K."/>
            <person name="Bauer D.J."/>
            <person name="Caceres C.E."/>
            <person name="Carmel L."/>
            <person name="Casola C."/>
            <person name="Choi J.H."/>
            <person name="Detter J.C."/>
            <person name="Dong Q."/>
            <person name="Dusheyko S."/>
            <person name="Eads B.D."/>
            <person name="Frohlich T."/>
            <person name="Geiler-Samerotte K.A."/>
            <person name="Gerlach D."/>
            <person name="Hatcher P."/>
            <person name="Jogdeo S."/>
            <person name="Krijgsveld J."/>
            <person name="Kriventseva E.V."/>
            <person name="Kultz D."/>
            <person name="Laforsch C."/>
            <person name="Lindquist E."/>
            <person name="Lopez J."/>
            <person name="Manak J.R."/>
            <person name="Muller J."/>
            <person name="Pangilinan J."/>
            <person name="Patwardhan R.P."/>
            <person name="Pitluck S."/>
            <person name="Pritham E.J."/>
            <person name="Rechtsteiner A."/>
            <person name="Rho M."/>
            <person name="Rogozin I.B."/>
            <person name="Sakarya O."/>
            <person name="Salamov A."/>
            <person name="Schaack S."/>
            <person name="Shapiro H."/>
            <person name="Shiga Y."/>
            <person name="Skalitzky C."/>
            <person name="Smith Z."/>
            <person name="Souvorov A."/>
            <person name="Sung W."/>
            <person name="Tang Z."/>
            <person name="Tsuchiya D."/>
            <person name="Tu H."/>
            <person name="Vos H."/>
            <person name="Wang M."/>
            <person name="Wolf Y.I."/>
            <person name="Yamagata H."/>
            <person name="Yamada T."/>
            <person name="Ye Y."/>
            <person name="Shaw J.R."/>
            <person name="Andrews J."/>
            <person name="Crease T.J."/>
            <person name="Tang H."/>
            <person name="Lucas S.M."/>
            <person name="Robertson H.M."/>
            <person name="Bork P."/>
            <person name="Koonin E.V."/>
            <person name="Zdobnov E.M."/>
            <person name="Grigoriev I.V."/>
            <person name="Lynch M."/>
            <person name="Boore J.L."/>
        </authorList>
    </citation>
    <scope>NUCLEOTIDE SEQUENCE [LARGE SCALE GENOMIC DNA]</scope>
</reference>
<dbReference type="Proteomes" id="UP000000305">
    <property type="component" value="Unassembled WGS sequence"/>
</dbReference>
<evidence type="ECO:0000256" key="1">
    <source>
        <dbReference type="ARBA" id="ARBA00004123"/>
    </source>
</evidence>
<evidence type="ECO:0000259" key="4">
    <source>
        <dbReference type="PROSITE" id="PS50013"/>
    </source>
</evidence>
<accession>E9H436</accession>
<name>E9H436_DAPPU</name>